<dbReference type="EMBL" id="JACJVR010000069">
    <property type="protein sequence ID" value="MBB6693269.1"/>
    <property type="molecule type" value="Genomic_DNA"/>
</dbReference>
<protein>
    <submittedName>
        <fullName evidence="4">S-layer homology domain-containing protein</fullName>
    </submittedName>
</protein>
<sequence length="948" mass="99792">MRDSSYKSSKHAKLQIPVQGGEKKVMKKSLSLLLALAMVFGMFASMASAADTALTTEQKLQQLVDLKILKGKPDGKPHLEDNLTRAEFATIAIAVAGVAEDTTTASAFSDVKAGEWHTGAITAANKAGFVEGVGGGLFAPKATITVQEIVKVAAAIAKLTPVEGATVDGAAAWAAPYIKAAQDAGLPVPTNYTANATRGQTIDLAYAVYQALQVKPLSDAKAVVNADDTITVTGKTAGGVDSVKVAIGTAEAAAATLNADGTFTYTTAKQAVGDYKLTVTAYKGTASLASTELSAKIDGFGVSSVSVLNLKQVEVKFNKGVKKGDAEGGHAYGLGEGQDPTKSYFKLNGIAPKRASISDDQTTVTLTFDLSDARISGLKDHYANFEVSSDLKSVSGSSLSSYKKEVYISDSTKASVTGTTFEGTIAKISFSEPLKDEGVVSLNGTELPYGDFAYEAVKDAEGDVTAIKITKGLEKDASYDLDIVGATDLNDNLTDYSATLKVPNDTTNPTITSVTSNGGIVSVKFSEALAPQDADDENDADAIRATLTVDGEPQTQTEYNKDTYTLKFDLSDILGENSFKTVTFKVSKFFDLVRNEGTTVTKTLTLSKDTTKPTLSSTTVSGQTVYAKFSEDLADTVPTSVKITYTATNGVVTPEKTLTDFEFAIGYDVNANDNKDKSYAVLKIKDTDYVGSNEKLKAGKYTVKVAGLTDVAGNATNPSSVSLSFTVNSSTNSGSLKLGYDADDETPVAQDPDNNNKLELHFNGELTLEQLVAKNFLINGTTIPSDSKIEFITNRKTVVITLPEGTIKTTGKRTIKVANLVDADGNTLSGTSGDISKTIELTENVAPKAKSATLLSDTQVKVTFSEDVTTASDDLAASGVEVYINGNKADSANYELVSTGNSDVVIQSTEGSVFKTSQQIVIKFVSADDLIQDKNGNTVKVDTEITVK</sequence>
<evidence type="ECO:0000313" key="4">
    <source>
        <dbReference type="EMBL" id="MBB6693269.1"/>
    </source>
</evidence>
<keyword evidence="1 2" id="KW-0732">Signal</keyword>
<accession>A0A841U0D2</accession>
<dbReference type="Proteomes" id="UP000553776">
    <property type="component" value="Unassembled WGS sequence"/>
</dbReference>
<evidence type="ECO:0000313" key="5">
    <source>
        <dbReference type="Proteomes" id="UP000553776"/>
    </source>
</evidence>
<evidence type="ECO:0000256" key="2">
    <source>
        <dbReference type="SAM" id="SignalP"/>
    </source>
</evidence>
<keyword evidence="5" id="KW-1185">Reference proteome</keyword>
<dbReference type="RefSeq" id="WP_185137253.1">
    <property type="nucleotide sequence ID" value="NZ_JACJVR010000069.1"/>
</dbReference>
<comment type="caution">
    <text evidence="4">The sequence shown here is derived from an EMBL/GenBank/DDBJ whole genome shotgun (WGS) entry which is preliminary data.</text>
</comment>
<reference evidence="4 5" key="1">
    <citation type="submission" date="2020-08" db="EMBL/GenBank/DDBJ databases">
        <title>Cohnella phylogeny.</title>
        <authorList>
            <person name="Dunlap C."/>
        </authorList>
    </citation>
    <scope>NUCLEOTIDE SEQUENCE [LARGE SCALE GENOMIC DNA]</scope>
    <source>
        <strain evidence="4 5">DSM 25239</strain>
    </source>
</reference>
<dbReference type="AlphaFoldDB" id="A0A841U0D2"/>
<feature type="domain" description="SLH" evidence="3">
    <location>
        <begin position="104"/>
        <end position="167"/>
    </location>
</feature>
<dbReference type="InterPro" id="IPR001119">
    <property type="entry name" value="SLH_dom"/>
</dbReference>
<feature type="chain" id="PRO_5032899906" evidence="2">
    <location>
        <begin position="50"/>
        <end position="948"/>
    </location>
</feature>
<dbReference type="Gene3D" id="2.60.40.1220">
    <property type="match status" value="2"/>
</dbReference>
<organism evidence="4 5">
    <name type="scientific">Cohnella xylanilytica</name>
    <dbReference type="NCBI Taxonomy" id="557555"/>
    <lineage>
        <taxon>Bacteria</taxon>
        <taxon>Bacillati</taxon>
        <taxon>Bacillota</taxon>
        <taxon>Bacilli</taxon>
        <taxon>Bacillales</taxon>
        <taxon>Paenibacillaceae</taxon>
        <taxon>Cohnella</taxon>
    </lineage>
</organism>
<evidence type="ECO:0000259" key="3">
    <source>
        <dbReference type="PROSITE" id="PS51272"/>
    </source>
</evidence>
<gene>
    <name evidence="4" type="ORF">H7B90_17840</name>
</gene>
<dbReference type="PROSITE" id="PS51272">
    <property type="entry name" value="SLH"/>
    <property type="match status" value="1"/>
</dbReference>
<feature type="signal peptide" evidence="2">
    <location>
        <begin position="1"/>
        <end position="49"/>
    </location>
</feature>
<evidence type="ECO:0000256" key="1">
    <source>
        <dbReference type="ARBA" id="ARBA00022729"/>
    </source>
</evidence>
<name>A0A841U0D2_9BACL</name>
<dbReference type="InterPro" id="IPR014755">
    <property type="entry name" value="Cu-Rt/internalin_Ig-like"/>
</dbReference>
<dbReference type="Pfam" id="PF00395">
    <property type="entry name" value="SLH"/>
    <property type="match status" value="1"/>
</dbReference>
<proteinExistence type="predicted"/>